<dbReference type="PANTHER" id="PTHR45527">
    <property type="entry name" value="NONRIBOSOMAL PEPTIDE SYNTHETASE"/>
    <property type="match status" value="1"/>
</dbReference>
<keyword evidence="3" id="KW-0436">Ligase</keyword>
<name>A0A1Y1WVQ1_9FUNG</name>
<dbReference type="InterPro" id="IPR023213">
    <property type="entry name" value="CAT-like_dom_sf"/>
</dbReference>
<evidence type="ECO:0000256" key="3">
    <source>
        <dbReference type="ARBA" id="ARBA00022598"/>
    </source>
</evidence>
<feature type="domain" description="Carrier" evidence="4">
    <location>
        <begin position="3102"/>
        <end position="3179"/>
    </location>
</feature>
<dbReference type="Gene3D" id="1.10.1200.10">
    <property type="entry name" value="ACP-like"/>
    <property type="match status" value="5"/>
</dbReference>
<dbReference type="PROSITE" id="PS50075">
    <property type="entry name" value="CARRIER"/>
    <property type="match status" value="5"/>
</dbReference>
<dbReference type="InterPro" id="IPR042099">
    <property type="entry name" value="ANL_N_sf"/>
</dbReference>
<gene>
    <name evidence="5" type="ORF">BCR32DRAFT_270537</name>
</gene>
<sequence length="5371" mass="628984">MKKMDLMKNSSNCYSVIGIQEHIYYNYFNDKDKNKYIIYKKLQLKENLDINKLKNGILKLFQKHENLRAKFYEDEVDNQTKIFRCIDNDCQLKFEDLSDENINEFLSPFDLWKAPLIRVGFISDKFLLLSFHRIIADEESVKILINELTHYYYDGLINDSKPQFKDYVLLKEDKDKFFFNNDFNTLKSLFDCEYTTLNLTIKKYKNNDENKNINVKKCSKIIDSNDYEIINNFIKSNNLNKKIYFICVYGYIMYKYSGQTRVYSSIFDSTRNNNTENIFGPISKVQPVLMKYEDNITMMNVYQEVKDIILGFENNEISYFDLEKQLNLKELSNCFSFDSDQESNMKIFEKLFDNINNNYDYDENHDYFLFLNKLFKFNLIFKVSDLNDHYKISIDYDGRFYDEFLINNMINNYINVVKCCNNFYLNINDIEYISTEEMNRILNVFNQKRFEKIEEKIYHVEFSKQLKEYSNNCAIVFNNKKYTYEQVEKMSNSLAHYLRSIGVKRNDIIPLICNRSHYFIIAAIGIMKSGAAYLPIDPDFPEERIQYIVDEVNAKFLLFYLSHEKNGNNNDKKIFSKNPIMSIDLELHDYNKNINSIDNINEGNDLCGIYYTSGTSGKPKGAMITHNNIINLCIYNLTNDGTSNDFIMEEFSNIISIAKITFVMSIVEIFYSLLHNKCVILCNDDEFNNPTLLGNLIKNYHADFMNSTPSRINKYLNDKSFRESFLNIKSLILGGEKITKVILSNITKHLDKSCHIYCGYGQTECTVDCTIGRVNIEDILYNNKEITNGKPSGNNEVYILDDDLKPVPIGVEGNVYISSNGVNIGYINNKTLTNEKFINCPFNSKKMYQTGDLGKWSYDGNLICTGRKDFQVKIYGIRIELSEIDNTIKEMKEIDYSVTINKTNLNGETRLICYYISKSDIQEKDFRNYLVNKLPIYMIPSYYIKIDKIPITSHGKLDRRSLPDPFVDIKKLNDIIVPETDIEKKLCNIYGNVLNIDIKNIGKNSDFNDLGGDSINATKIINLIEKELHIKIDFKTILMHPIISDLSKYIEEKIDSNKNKDWNEIENEITIKHYNKKSYPITSQQLGIYVDSIKYGNSTVYNIPFSYKLKKNLDIEKIKEGFKELIRNNDVLRSKYLPKEIDGKTKIYGFIDDECSLIFEEYTYESVRKFVRPFDLSKAPLIRVGFIGNEVLLIDMHHIISDGTTMSIIINGINKYYNELELTELEVQFSDYAIHMNEMKNSEVYFKQIEFYKEMFKEDYEITNIPQKEEINEYDVNKKVENGIGNCEKIIDSSLSKRINEYIRVNRISKTAFFISIYGYILSKYSGQDNIYTSMMSANRNNHYVENMIDILKENMKILMELYNNQDISFSELLNTLKLKKVSNAFIFQPKSIVENINSDKSIFSDGNIININILNEESNEIQLNNDNTTKFDITFSIIEKEKEYIITVDYNKRIYELSMIEKIMNKIEYIPKEEMEKVINKFNNDNFTYDCDKIYHVEFSRIAEEKPESTALIFNNEKYKYRELDEMSNSLAHYLRECGIKRNDIVPIISKRSPYYVIASVAVSKAGGAFLPIDVKFPIERIKFILNDVKPKLILTYDVEEIVKNLEQNPEYNIYNINNHNYNKNKMSIENINKPEDTCYVLFTSGTTGKPKGALVSHFNIYNFIRKFDNDRNNINIYDIIVRKNSITNMLAIANFPFDLYHIEITFSLIHGLTIVLADEKLIENTNSMGKYIKENQIEFITTTPTRFKLFMENEEFRNHLKQIKVLIFIGEALPLNLCKEIHQCSKCKIYNSYGPTECSVTCTIKEIDTEKENKVSIGKPMCNCKVYILDKNQKPVPIGVVGYIYIGGFGVGKGYLGRPKLTKENFVNCPYNNYSNSNIEEKYDENTIDTVKKMYNTGDLGKWMNNGEIEYLGRADFQVKIKGHRIELGEIENTIKEINEIEHCAIIDSMNKNEEKYLICYYTMKNPSTDSSSNQGKKIREYLKSKLPIYMVPNYFKLISELPITRNGKLDRKALPEPEIEDIVEEEFIKPKNKIEEKICEIYSKIFNINKSKIGRTQDFLELGGDSLQAIRVATYIEKEFLVKIYMKDVLSHTIIYDLGKFIENKINSNIENENESFGLIEIKKFNYEEYPITSQQMGIYIDSIKNPNSIIYNIPRIFHFNKPVDIEKIKKGFEILFDKQIILRSKFITKVINGKTEIYGHIDDKCLLMFEEYTYENVKTFVRPFDLSKAPLIRVGFIGNEVLLIDMHHIISDGTTMSIIINEINKFYNGLQISELDVQFSNYAVYINEMKNSELYSKQLEFYKEMFKEDYEITNIPQKERINEYSLKENKIGKCIKVIDNSTSKIIDEFIRINRISKSVFFISIYGCILSKYSGQEIIYTSMMNANRTNYYVENMIGMFVSTQPILLKYDKEYNSFLDILKVNMELLMELYNNQDISFSELVNTLKLKKVNNAFIFQPKSIIENNESDESIFSNEDIQTTYTLYEESNEIQLNNDNTAKFDITFSVIEREEGYSFIIEYNQGIYEVSLIENIMNSYIEIIKWLDKFNNNIKEIEYIPKEEKEKIINKFNNNVFEYDCNKLYHVEFSQVAKENENKIAIVCNGIEISYSELDKMSNSLGHYMREHDIGRGDIIPIICERSIYFVIGALAIMKSGAAYLPIDPDYPEERIKFMVEEVQSKMILEYVTNKENRLKLQNHEWNIYSLSEHNYEDHIEEINNINESDDLCYVLFTSGTTGKPKGTMITHNNIINYCLYSQTYNGKNMFGSTIENSLAISKFTFDISIGEIYLPLLIGSRVIICNDNEYNNPILIGNLIKKGNVDFMIITPTRMENYIKNKEFKDSLRNIKWMYMGAEVLNPKLLKNIIKSTNAVIYNAYGPTETTVNCTLKQLTYGNNNEDIDNIKINIGKPLCNCKIYILDETFKPVPIGVVGEIFISGYGVGKGYLNQPELTKKMFIECPYYNINGNPCTMYRTGDLGKWNEEGEIVCLGRIDFQVKIRGQRIELSEIENTIKEMKGIEYSTVIDRKYENGNKYLVCYFISENIINGNEIRRYLKSKLPSYMIPTYFVKIGNLPVTSNGKLDRKSLPEPNIKNLNKEEYVAPETEIEKIICKIYSQVFNIDINEIGRYNDFYELGGDSFNVIQVYTLMEKEFKIKVNMRDIFSNTVIYDLGQFINKKINANEESENESYDLNEIEKCDCKEYPITSQQMGVYIDSIKNPNSIIYNIPEAFKLIKSIDIEKVKNGFSRLFKKQDVLRSKYIEKEINGKTEIYGIIDDECLLKFEEYTYDNYKTFVRPFDLSKAPLIRVGFIENEVLLIDIHHIISDGTTMSIIRNEINKYYNGLELTELEVQFSDYAIHMNEMKSSELYSKQLEFYKEMFKEDYEITNIPQKEKITVYNGEFKDVKESKENEIGYYIKTIDQSMSDKINEYLRINKISKTAFFISIYGYILSKYSGQDIIYTSMMSANRNNHYVENMIGMFVSTQPILLKYDKSNISFLDIIKENMELLIELYNNQDISFSEMVNTLKLKKFNNAFIFQPKSITEDSPSNKSIFLKEENEMIYTLYQDNKELQLNNENNTKFDILFNAIEKEKNYIFSIEYNNKIYESIMIENIMNSFIEFVEHIDIFNENIKEIDYIPKEEKEKIINKFNDNNITFDCDKIYHVEFSRIAKEKPESIALIFNNEKYKYRELDEMSNSLAHYLRECGIKRNDIVPIISERSPYYVIASVAVSKAGGAYLPIDVKFPIERIKFILNDVKSKLILTYDVEEIVKNLEQNPEYNIYNINDHDYSKNKMSIENINKSEDTCYVLFTSGTTGKPKGALVSHFNIYNYLRKFENDDSCLSMYNILMEDNIQNILAITKFSFDIAHNEITYCLIHGLTIVLVDEELSEDVTSLSTYILNNKVDLINTTPSRIKLFMENEEFKKILKTIKVMIFSGEELPYNLCKYIHQYSKCKIINGYGPTECYFVTFKEIKEDTESTITIGKPICNCKIYILDKSLNPVPIGVEGEIYIGGYCVGKGYLNREELTNEKFIECPFRDEDMHNQIMYKTGDLGKWTAEGDIDYIGRIDFQVKINGQRIELGEIENILNEYSLIKYSVVIDKVNEEGNKYLICYYQSDSEITGEEIREYLTTKIPKYMIPNYYIRVNNFPVTSNGKLDRKALPEPNIEDRIKEVYVKPETEVERFICKIYSSIFNIDINNVGRTTNFYDIGGNSLNAIRVKYTIEKEMNVKINIKDILTYIEVKDLAKCIESIVNKDRNENKSLKYIHIDRRYSKEYPITSQQMGVYIDSIKNPNSIIYNLPRALQLNKSINIERIKEGFEMMLYKQEILRSKFIKKEIDGKTEIYGYIDDECSLLFEEYTYDNCGMFVRPFDLSKSPLIRVGFIGNEVLLIDMHHIISDGTTMSIIINEINKYYKELELTELEFQFSDYAIHMNEMKSSELYSKQLEFYKEMFKEDYEITSIPQKEKLSEFNINGMEESKIGNCFNDIDQHMSDKINEYLRVNRISKTAFFISIYGYILCKYSGQEIIYTSMMSANRNNHYVENMIGMFVSTQPILLKYDKLNNSFLDIIKENMEILMELYNNQDISFSELVNTLKLKKVNNAFIFQPKSIIENNESDETIFTKEEMKKNYTLYEESNNFLLNIDNKTKFDITFNVIESERGYSFMIEYNERKYESSLIENIMNSYIEIIKWLDKFNNNIKEIEYIPKEEKEKIINKFNNNVFEYDCNKLYHVEFSQVAKENENKIAIVCNGIEISYSELDKMSNSLGHYMREHDIGRGDIIPIICERSIYFVIGALVIMKSGAAYLPIDPDYPEERIKFMVEEVQSKMILEYVTNKENRLKLQNHEWNIYSLSEHNYEDHIEEINNINESDDLCYVLFTSGTTGKPKGTMITHNNLINYCLYTQTNNGEESIFYRKINNILSFTKFTHDISIGEINFALLNGSKIILCNEDEYNDPIKLGKLISKYYIDYIFSVPTRLEVYINYEEFYNSLKYVKILMLGGEKLNINFVKKLRIFENLNIYNVYGPTETTVVSNIKDLNEYKNKYNSEIEENSVGKPLCNFNMYILDKTLKPVPIGVVGEIFISGYGVGKGYLNQPELTKKMFIECPYHNINGNPCTMYRTGDLGKWNEEGEIVCLGRIDFQIKIRGQRIELSEIENTIKEIEGIEYSTVIDREHDNGDKYLVCYFISENIINGNEIRRYLKNKLPSYMIPNYFIKLDYLPVTSNGKLDRKSLPKPNIKELMKESYSSPENEIEEKICEIYSEIFNIDINEIGRNNDFYELGGNSFNAIRICNLIEKVFMIKINMRDIFSHSIIYEFGKFIDNKIKERNEKENEIYNIIEIKKRNSKEYPITSQQMEFILIQLRILIV</sequence>
<dbReference type="Pfam" id="PF00550">
    <property type="entry name" value="PP-binding"/>
    <property type="match status" value="5"/>
</dbReference>
<dbReference type="GO" id="GO:0044550">
    <property type="term" value="P:secondary metabolite biosynthetic process"/>
    <property type="evidence" value="ECO:0007669"/>
    <property type="project" value="TreeGrafter"/>
</dbReference>
<dbReference type="Gene3D" id="2.30.38.10">
    <property type="entry name" value="Luciferase, Domain 3"/>
    <property type="match status" value="4"/>
</dbReference>
<dbReference type="InterPro" id="IPR000873">
    <property type="entry name" value="AMP-dep_synth/lig_dom"/>
</dbReference>
<dbReference type="SUPFAM" id="SSF47336">
    <property type="entry name" value="ACP-like"/>
    <property type="match status" value="5"/>
</dbReference>
<feature type="domain" description="Carrier" evidence="4">
    <location>
        <begin position="4178"/>
        <end position="4255"/>
    </location>
</feature>
<dbReference type="NCBIfam" id="TIGR01733">
    <property type="entry name" value="AA-adenyl-dom"/>
    <property type="match status" value="4"/>
</dbReference>
<dbReference type="InterPro" id="IPR006162">
    <property type="entry name" value="Ppantetheine_attach_site"/>
</dbReference>
<feature type="domain" description="Carrier" evidence="4">
    <location>
        <begin position="5251"/>
        <end position="5328"/>
    </location>
</feature>
<evidence type="ECO:0000256" key="1">
    <source>
        <dbReference type="ARBA" id="ARBA00022450"/>
    </source>
</evidence>
<feature type="domain" description="Carrier" evidence="4">
    <location>
        <begin position="977"/>
        <end position="1054"/>
    </location>
</feature>
<dbReference type="CDD" id="cd05930">
    <property type="entry name" value="A_NRPS"/>
    <property type="match status" value="5"/>
</dbReference>
<organism evidence="5 6">
    <name type="scientific">Anaeromyces robustus</name>
    <dbReference type="NCBI Taxonomy" id="1754192"/>
    <lineage>
        <taxon>Eukaryota</taxon>
        <taxon>Fungi</taxon>
        <taxon>Fungi incertae sedis</taxon>
        <taxon>Chytridiomycota</taxon>
        <taxon>Chytridiomycota incertae sedis</taxon>
        <taxon>Neocallimastigomycetes</taxon>
        <taxon>Neocallimastigales</taxon>
        <taxon>Neocallimastigaceae</taxon>
        <taxon>Anaeromyces</taxon>
    </lineage>
</organism>
<dbReference type="Gene3D" id="3.30.559.30">
    <property type="entry name" value="Nonribosomal peptide synthetase, condensation domain"/>
    <property type="match status" value="5"/>
</dbReference>
<dbReference type="InterPro" id="IPR009081">
    <property type="entry name" value="PP-bd_ACP"/>
</dbReference>
<dbReference type="InterPro" id="IPR020845">
    <property type="entry name" value="AMP-binding_CS"/>
</dbReference>
<dbReference type="InterPro" id="IPR010071">
    <property type="entry name" value="AA_adenyl_dom"/>
</dbReference>
<dbReference type="GO" id="GO:0043041">
    <property type="term" value="P:amino acid activation for nonribosomal peptide biosynthetic process"/>
    <property type="evidence" value="ECO:0007669"/>
    <property type="project" value="TreeGrafter"/>
</dbReference>
<feature type="domain" description="Carrier" evidence="4">
    <location>
        <begin position="2032"/>
        <end position="2109"/>
    </location>
</feature>
<keyword evidence="2" id="KW-0597">Phosphoprotein</keyword>
<dbReference type="InterPro" id="IPR001242">
    <property type="entry name" value="Condensation_dom"/>
</dbReference>
<dbReference type="FunFam" id="3.40.50.980:FF:000001">
    <property type="entry name" value="Non-ribosomal peptide synthetase"/>
    <property type="match status" value="4"/>
</dbReference>
<dbReference type="PANTHER" id="PTHR45527:SF1">
    <property type="entry name" value="FATTY ACID SYNTHASE"/>
    <property type="match status" value="1"/>
</dbReference>
<evidence type="ECO:0000256" key="2">
    <source>
        <dbReference type="ARBA" id="ARBA00022553"/>
    </source>
</evidence>
<dbReference type="GO" id="GO:0031177">
    <property type="term" value="F:phosphopantetheine binding"/>
    <property type="evidence" value="ECO:0007669"/>
    <property type="project" value="TreeGrafter"/>
</dbReference>
<proteinExistence type="predicted"/>
<dbReference type="InterPro" id="IPR025110">
    <property type="entry name" value="AMP-bd_C"/>
</dbReference>
<dbReference type="NCBIfam" id="NF003417">
    <property type="entry name" value="PRK04813.1"/>
    <property type="match status" value="5"/>
</dbReference>
<dbReference type="SUPFAM" id="SSF56801">
    <property type="entry name" value="Acetyl-CoA synthetase-like"/>
    <property type="match status" value="5"/>
</dbReference>
<dbReference type="SUPFAM" id="SSF52777">
    <property type="entry name" value="CoA-dependent acyltransferases"/>
    <property type="match status" value="10"/>
</dbReference>
<dbReference type="Pfam" id="PF00668">
    <property type="entry name" value="Condensation"/>
    <property type="match status" value="5"/>
</dbReference>
<dbReference type="OrthoDB" id="4920779at2759"/>
<dbReference type="EMBL" id="MCFG01000240">
    <property type="protein sequence ID" value="ORX77639.1"/>
    <property type="molecule type" value="Genomic_DNA"/>
</dbReference>
<dbReference type="Gene3D" id="3.40.50.980">
    <property type="match status" value="8"/>
</dbReference>
<dbReference type="STRING" id="1754192.A0A1Y1WVQ1"/>
<accession>A0A1Y1WVQ1</accession>
<dbReference type="Gene3D" id="3.40.50.12780">
    <property type="entry name" value="N-terminal domain of ligase-like"/>
    <property type="match status" value="1"/>
</dbReference>
<dbReference type="InterPro" id="IPR036736">
    <property type="entry name" value="ACP-like_sf"/>
</dbReference>
<dbReference type="Proteomes" id="UP000193944">
    <property type="component" value="Unassembled WGS sequence"/>
</dbReference>
<reference evidence="5 6" key="1">
    <citation type="submission" date="2016-08" db="EMBL/GenBank/DDBJ databases">
        <title>A Parts List for Fungal Cellulosomes Revealed by Comparative Genomics.</title>
        <authorList>
            <consortium name="DOE Joint Genome Institute"/>
            <person name="Haitjema C.H."/>
            <person name="Gilmore S.P."/>
            <person name="Henske J.K."/>
            <person name="Solomon K.V."/>
            <person name="De Groot R."/>
            <person name="Kuo A."/>
            <person name="Mondo S.J."/>
            <person name="Salamov A.A."/>
            <person name="Labutti K."/>
            <person name="Zhao Z."/>
            <person name="Chiniquy J."/>
            <person name="Barry K."/>
            <person name="Brewer H.M."/>
            <person name="Purvine S.O."/>
            <person name="Wright A.T."/>
            <person name="Boxma B."/>
            <person name="Van Alen T."/>
            <person name="Hackstein J.H."/>
            <person name="Baker S.E."/>
            <person name="Grigoriev I.V."/>
            <person name="O'Malley M.A."/>
        </authorList>
    </citation>
    <scope>NUCLEOTIDE SEQUENCE [LARGE SCALE GENOMIC DNA]</scope>
    <source>
        <strain evidence="5 6">S4</strain>
    </source>
</reference>
<keyword evidence="1" id="KW-0596">Phosphopantetheine</keyword>
<dbReference type="SMART" id="SM01294">
    <property type="entry name" value="PKS_PP_betabranch"/>
    <property type="match status" value="1"/>
</dbReference>
<evidence type="ECO:0000313" key="5">
    <source>
        <dbReference type="EMBL" id="ORX77639.1"/>
    </source>
</evidence>
<dbReference type="Gene3D" id="3.30.559.10">
    <property type="entry name" value="Chloramphenicol acetyltransferase-like domain"/>
    <property type="match status" value="5"/>
</dbReference>
<dbReference type="PROSITE" id="PS00455">
    <property type="entry name" value="AMP_BINDING"/>
    <property type="match status" value="5"/>
</dbReference>
<dbReference type="Pfam" id="PF13193">
    <property type="entry name" value="AMP-binding_C"/>
    <property type="match status" value="1"/>
</dbReference>
<evidence type="ECO:0000259" key="4">
    <source>
        <dbReference type="PROSITE" id="PS50075"/>
    </source>
</evidence>
<dbReference type="FunFam" id="3.30.300.30:FF:000015">
    <property type="entry name" value="Nonribosomal peptide synthase SidD"/>
    <property type="match status" value="1"/>
</dbReference>
<comment type="caution">
    <text evidence="5">The sequence shown here is derived from an EMBL/GenBank/DDBJ whole genome shotgun (WGS) entry which is preliminary data.</text>
</comment>
<dbReference type="PROSITE" id="PS00012">
    <property type="entry name" value="PHOSPHOPANTETHEINE"/>
    <property type="match status" value="1"/>
</dbReference>
<dbReference type="Pfam" id="PF00501">
    <property type="entry name" value="AMP-binding"/>
    <property type="match status" value="5"/>
</dbReference>
<dbReference type="InterPro" id="IPR045851">
    <property type="entry name" value="AMP-bd_C_sf"/>
</dbReference>
<dbReference type="GO" id="GO:0016874">
    <property type="term" value="F:ligase activity"/>
    <property type="evidence" value="ECO:0007669"/>
    <property type="project" value="UniProtKB-KW"/>
</dbReference>
<dbReference type="GO" id="GO:0005737">
    <property type="term" value="C:cytoplasm"/>
    <property type="evidence" value="ECO:0007669"/>
    <property type="project" value="TreeGrafter"/>
</dbReference>
<protein>
    <submittedName>
        <fullName evidence="5">Acetyl-CoA synthetase-like protein</fullName>
    </submittedName>
</protein>
<reference evidence="5 6" key="2">
    <citation type="submission" date="2016-08" db="EMBL/GenBank/DDBJ databases">
        <title>Pervasive Adenine N6-methylation of Active Genes in Fungi.</title>
        <authorList>
            <consortium name="DOE Joint Genome Institute"/>
            <person name="Mondo S.J."/>
            <person name="Dannebaum R.O."/>
            <person name="Kuo R.C."/>
            <person name="Labutti K."/>
            <person name="Haridas S."/>
            <person name="Kuo A."/>
            <person name="Salamov A."/>
            <person name="Ahrendt S.R."/>
            <person name="Lipzen A."/>
            <person name="Sullivan W."/>
            <person name="Andreopoulos W.B."/>
            <person name="Clum A."/>
            <person name="Lindquist E."/>
            <person name="Daum C."/>
            <person name="Ramamoorthy G.K."/>
            <person name="Gryganskyi A."/>
            <person name="Culley D."/>
            <person name="Magnuson J.K."/>
            <person name="James T.Y."/>
            <person name="O'Malley M.A."/>
            <person name="Stajich J.E."/>
            <person name="Spatafora J.W."/>
            <person name="Visel A."/>
            <person name="Grigoriev I.V."/>
        </authorList>
    </citation>
    <scope>NUCLEOTIDE SEQUENCE [LARGE SCALE GENOMIC DNA]</scope>
    <source>
        <strain evidence="5 6">S4</strain>
    </source>
</reference>
<dbReference type="Gene3D" id="3.30.300.30">
    <property type="match status" value="5"/>
</dbReference>
<keyword evidence="6" id="KW-1185">Reference proteome</keyword>
<evidence type="ECO:0000313" key="6">
    <source>
        <dbReference type="Proteomes" id="UP000193944"/>
    </source>
</evidence>